<keyword evidence="2" id="KW-0732">Signal</keyword>
<feature type="region of interest" description="Disordered" evidence="1">
    <location>
        <begin position="483"/>
        <end position="505"/>
    </location>
</feature>
<organism evidence="3 4">
    <name type="scientific">Sunxiuqinia elliptica</name>
    <dbReference type="NCBI Taxonomy" id="655355"/>
    <lineage>
        <taxon>Bacteria</taxon>
        <taxon>Pseudomonadati</taxon>
        <taxon>Bacteroidota</taxon>
        <taxon>Bacteroidia</taxon>
        <taxon>Marinilabiliales</taxon>
        <taxon>Prolixibacteraceae</taxon>
        <taxon>Sunxiuqinia</taxon>
    </lineage>
</organism>
<dbReference type="SUPFAM" id="SSF48452">
    <property type="entry name" value="TPR-like"/>
    <property type="match status" value="1"/>
</dbReference>
<sequence length="505" mass="56730">MNLKKLLYISLITLLTSTLVGCEDWLDVNRDPNNLSELSSPETVLPVAQLGIANALMGWEMGFHGAFWSQYWTQDHTSSQFKFIDQYNEDDFSITYRNLVPFALNDLKGIMARSEEGSGTYIIAEALSIYTWQIVTDTWGDIPYSEALGGEEGSFSPKFDTQESIYDDLLTRVDALLQMNFASATITSRYDFIFDGDMLKWKAFVKSLKLKLMIRLSETSKYNNADLIALAEAGGFITENAMIHGNIWNDKDGKRHPMDEFIDAGYFDNVIASRTMIEYLVVNNDPRIGKLYEPTPDGNYLGSFQGDFAYTGDTDGDGTTDDKEDFSLVSFAPTSDIPLMTTWEINFYLAEIYARANNSGEAKAYYDNAVQASMDYWEVSGSITGSGEYAEWPNGTVEENIKAIAMQKWVAYCKLQHMEAFYERNRTKYPSVSSILIKTPADRSDIHLNYPAGEFIVSIAGQGKLSGNLPASPIYPNDVVTRNTTKPSQKTSMGEKVWWDQKAGK</sequence>
<dbReference type="STRING" id="655355.SAMN05216283_10137"/>
<proteinExistence type="predicted"/>
<keyword evidence="4" id="KW-1185">Reference proteome</keyword>
<reference evidence="3 4" key="1">
    <citation type="submission" date="2016-10" db="EMBL/GenBank/DDBJ databases">
        <authorList>
            <person name="de Groot N.N."/>
        </authorList>
    </citation>
    <scope>NUCLEOTIDE SEQUENCE [LARGE SCALE GENOMIC DNA]</scope>
    <source>
        <strain evidence="3 4">CGMCC 1.9156</strain>
    </source>
</reference>
<name>A0A1I2A9P4_9BACT</name>
<dbReference type="Gene3D" id="1.25.40.390">
    <property type="match status" value="1"/>
</dbReference>
<dbReference type="InterPro" id="IPR011990">
    <property type="entry name" value="TPR-like_helical_dom_sf"/>
</dbReference>
<dbReference type="PROSITE" id="PS51257">
    <property type="entry name" value="PROKAR_LIPOPROTEIN"/>
    <property type="match status" value="1"/>
</dbReference>
<dbReference type="Pfam" id="PF12771">
    <property type="entry name" value="SusD-like_2"/>
    <property type="match status" value="1"/>
</dbReference>
<feature type="chain" id="PRO_5011761612" evidence="2">
    <location>
        <begin position="23"/>
        <end position="505"/>
    </location>
</feature>
<gene>
    <name evidence="3" type="ORF">SAMN05216283_10137</name>
</gene>
<accession>A0A1I2A9P4</accession>
<protein>
    <submittedName>
        <fullName evidence="3">Starch-binding associating with outer membrane</fullName>
    </submittedName>
</protein>
<dbReference type="Proteomes" id="UP000198964">
    <property type="component" value="Unassembled WGS sequence"/>
</dbReference>
<dbReference type="AlphaFoldDB" id="A0A1I2A9P4"/>
<dbReference type="RefSeq" id="WP_093917802.1">
    <property type="nucleotide sequence ID" value="NZ_FONW01000001.1"/>
</dbReference>
<dbReference type="InterPro" id="IPR041662">
    <property type="entry name" value="SusD-like_2"/>
</dbReference>
<evidence type="ECO:0000313" key="4">
    <source>
        <dbReference type="Proteomes" id="UP000198964"/>
    </source>
</evidence>
<feature type="compositionally biased region" description="Polar residues" evidence="1">
    <location>
        <begin position="483"/>
        <end position="492"/>
    </location>
</feature>
<dbReference type="EMBL" id="FONW01000001">
    <property type="protein sequence ID" value="SFE39550.1"/>
    <property type="molecule type" value="Genomic_DNA"/>
</dbReference>
<feature type="signal peptide" evidence="2">
    <location>
        <begin position="1"/>
        <end position="22"/>
    </location>
</feature>
<evidence type="ECO:0000256" key="2">
    <source>
        <dbReference type="SAM" id="SignalP"/>
    </source>
</evidence>
<evidence type="ECO:0000256" key="1">
    <source>
        <dbReference type="SAM" id="MobiDB-lite"/>
    </source>
</evidence>
<evidence type="ECO:0000313" key="3">
    <source>
        <dbReference type="EMBL" id="SFE39550.1"/>
    </source>
</evidence>